<dbReference type="Proteomes" id="UP000469871">
    <property type="component" value="Unassembled WGS sequence"/>
</dbReference>
<dbReference type="Pfam" id="PF01381">
    <property type="entry name" value="HTH_3"/>
    <property type="match status" value="1"/>
</dbReference>
<evidence type="ECO:0000313" key="14">
    <source>
        <dbReference type="Proteomes" id="UP000249070"/>
    </source>
</evidence>
<dbReference type="Proteomes" id="UP000183509">
    <property type="component" value="Unassembled WGS sequence"/>
</dbReference>
<evidence type="ECO:0000313" key="6">
    <source>
        <dbReference type="EMBL" id="OOL82949.1"/>
    </source>
</evidence>
<evidence type="ECO:0000313" key="10">
    <source>
        <dbReference type="Proteomes" id="UP000070452"/>
    </source>
</evidence>
<dbReference type="EMBL" id="LRHK01000001">
    <property type="protein sequence ID" value="KWX17218.1"/>
    <property type="molecule type" value="Genomic_DNA"/>
</dbReference>
<dbReference type="PATRIC" id="fig|1352.1358.peg.2339"/>
<name>A0A0V7Y7Y5_ENTFC</name>
<dbReference type="STRING" id="1352.AL014_08220"/>
<dbReference type="GO" id="GO:0003677">
    <property type="term" value="F:DNA binding"/>
    <property type="evidence" value="ECO:0007669"/>
    <property type="project" value="InterPro"/>
</dbReference>
<comment type="caution">
    <text evidence="7">The sequence shown here is derived from an EMBL/GenBank/DDBJ whole genome shotgun (WGS) entry which is preliminary data.</text>
</comment>
<reference evidence="4" key="7">
    <citation type="submission" date="2022-05" db="EMBL/GenBank/DDBJ databases">
        <title>Draft genome sequences of Clostridium perfringens strains isolated from Peru.</title>
        <authorList>
            <person name="Hurtado R."/>
            <person name="Lima L."/>
            <person name="Sousa T."/>
            <person name="Jaiswal A.K."/>
            <person name="Tiwari S."/>
            <person name="Maturrano L."/>
            <person name="Brenig B."/>
            <person name="Azevedo V."/>
        </authorList>
    </citation>
    <scope>NUCLEOTIDE SEQUENCE</scope>
    <source>
        <strain evidence="4">CP4</strain>
    </source>
</reference>
<dbReference type="InterPro" id="IPR010982">
    <property type="entry name" value="Lambda_DNA-bd_dom_sf"/>
</dbReference>
<dbReference type="Proteomes" id="UP001141166">
    <property type="component" value="Unassembled WGS sequence"/>
</dbReference>
<evidence type="ECO:0000313" key="11">
    <source>
        <dbReference type="Proteomes" id="UP000183509"/>
    </source>
</evidence>
<gene>
    <name evidence="3" type="ORF">AWT83_01345</name>
    <name evidence="6" type="ORF">B1P95_06670</name>
    <name evidence="7" type="ORF">CQR37_11470</name>
    <name evidence="8" type="ORF">DKP91_05250</name>
    <name evidence="9" type="ORF">DTPHA_603154</name>
    <name evidence="2" type="ORF">GBM73_05550</name>
    <name evidence="4" type="ORF">M3X98_12420</name>
    <name evidence="5" type="ORF">P6Z85_05620</name>
</gene>
<evidence type="ECO:0000313" key="15">
    <source>
        <dbReference type="Proteomes" id="UP000469871"/>
    </source>
</evidence>
<dbReference type="EMBL" id="JARPTX010000013">
    <property type="protein sequence ID" value="MDT2369637.1"/>
    <property type="molecule type" value="Genomic_DNA"/>
</dbReference>
<dbReference type="SUPFAM" id="SSF47413">
    <property type="entry name" value="lambda repressor-like DNA-binding domains"/>
    <property type="match status" value="1"/>
</dbReference>
<dbReference type="RefSeq" id="WP_002296611.1">
    <property type="nucleotide sequence ID" value="NZ_AP022341.1"/>
</dbReference>
<proteinExistence type="predicted"/>
<reference evidence="3 10" key="1">
    <citation type="submission" date="2016-01" db="EMBL/GenBank/DDBJ databases">
        <title>Molecular Mechanisms for transfer of large genomic segments between Enterococcus faecium strains.</title>
        <authorList>
            <person name="Garcia-Solache M.A."/>
            <person name="Lebreton F."/>
            <person name="Mclaughlin R.E."/>
            <person name="Whiteaker J.D."/>
            <person name="Gilmore M.S."/>
            <person name="Rice L.B."/>
        </authorList>
    </citation>
    <scope>NUCLEOTIDE SEQUENCE [LARGE SCALE GENOMIC DNA]</scope>
    <source>
        <strain evidence="3 10">D344RRF x C68</strain>
    </source>
</reference>
<evidence type="ECO:0000313" key="7">
    <source>
        <dbReference type="EMBL" id="PHL20881.1"/>
    </source>
</evidence>
<dbReference type="Proteomes" id="UP000249070">
    <property type="component" value="Unassembled WGS sequence"/>
</dbReference>
<dbReference type="Proteomes" id="UP000191171">
    <property type="component" value="Unassembled WGS sequence"/>
</dbReference>
<evidence type="ECO:0000313" key="13">
    <source>
        <dbReference type="Proteomes" id="UP000224303"/>
    </source>
</evidence>
<dbReference type="Gene3D" id="1.10.260.40">
    <property type="entry name" value="lambda repressor-like DNA-binding domains"/>
    <property type="match status" value="1"/>
</dbReference>
<dbReference type="Proteomes" id="UP000070452">
    <property type="component" value="Unassembled WGS sequence"/>
</dbReference>
<sequence>MTDIAEITQRDREKIKEYVESSKFLTYTMLAERFGISKSYLSLILNGKKTSAEANRIIDSIITMYEL</sequence>
<accession>A0A0V7Y7Y5</accession>
<dbReference type="AlphaFoldDB" id="A0A0V7Y7Y5"/>
<dbReference type="EMBL" id="FKLM01000160">
    <property type="protein sequence ID" value="SAM54657.1"/>
    <property type="molecule type" value="Genomic_DNA"/>
</dbReference>
<protein>
    <submittedName>
        <fullName evidence="9">Helix-turn-helix domain protein</fullName>
    </submittedName>
    <submittedName>
        <fullName evidence="2">Helix-turn-helix domain-containing protein</fullName>
    </submittedName>
    <submittedName>
        <fullName evidence="7">XRE family transcriptional regulator</fullName>
    </submittedName>
</protein>
<reference evidence="5" key="8">
    <citation type="submission" date="2023-03" db="EMBL/GenBank/DDBJ databases">
        <authorList>
            <person name="Shen W."/>
            <person name="Cai J."/>
        </authorList>
    </citation>
    <scope>NUCLEOTIDE SEQUENCE</scope>
    <source>
        <strain evidence="5">B1010-2</strain>
    </source>
</reference>
<dbReference type="Proteomes" id="UP001260956">
    <property type="component" value="Unassembled WGS sequence"/>
</dbReference>
<dbReference type="EMBL" id="WEFP01000001">
    <property type="protein sequence ID" value="KAB7576807.1"/>
    <property type="molecule type" value="Genomic_DNA"/>
</dbReference>
<dbReference type="EMBL" id="MVGJ01000030">
    <property type="protein sequence ID" value="OOL82949.1"/>
    <property type="molecule type" value="Genomic_DNA"/>
</dbReference>
<dbReference type="InterPro" id="IPR001387">
    <property type="entry name" value="Cro/C1-type_HTH"/>
</dbReference>
<evidence type="ECO:0000313" key="2">
    <source>
        <dbReference type="EMBL" id="KAB7576807.1"/>
    </source>
</evidence>
<reference evidence="8 14" key="5">
    <citation type="submission" date="2018-05" db="EMBL/GenBank/DDBJ databases">
        <title>Vancomycin-resistant Enterococcus faecium strain from Chelyabinsk, Russia.</title>
        <authorList>
            <person name="Gostev V."/>
            <person name="Goncharov A."/>
            <person name="Kolodzhieva V."/>
            <person name="Suvorov A."/>
            <person name="Sidorenko S."/>
            <person name="Zueva L."/>
        </authorList>
    </citation>
    <scope>NUCLEOTIDE SEQUENCE [LARGE SCALE GENOMIC DNA]</scope>
    <source>
        <strain evidence="8 14">20</strain>
    </source>
</reference>
<dbReference type="Proteomes" id="UP000224303">
    <property type="component" value="Unassembled WGS sequence"/>
</dbReference>
<reference evidence="6 12" key="3">
    <citation type="submission" date="2017-02" db="EMBL/GenBank/DDBJ databases">
        <title>Clonality and virulence of isolates of VRE in Hematopoietic Stem Cell Transplanted (HSCT) patients.</title>
        <authorList>
            <person name="Marchi A.P."/>
            <person name="Martins R.C."/>
            <person name="Marie S.K."/>
            <person name="Levin A.S."/>
            <person name="Costa S.F."/>
        </authorList>
    </citation>
    <scope>NUCLEOTIDE SEQUENCE [LARGE SCALE GENOMIC DNA]</scope>
    <source>
        <strain evidence="6 12">LIM1759</strain>
    </source>
</reference>
<reference evidence="7 13" key="4">
    <citation type="submission" date="2017-10" db="EMBL/GenBank/DDBJ databases">
        <title>Draft genomes of the Enterococcus faecium isolated from human feces before and after Helicobacter pylori eradication therapy.</title>
        <authorList>
            <person name="Prianichniikov N.A."/>
            <person name="Glushchenko O.E."/>
            <person name="Malakhova M.V."/>
        </authorList>
    </citation>
    <scope>NUCLEOTIDE SEQUENCE [LARGE SCALE GENOMIC DNA]</scope>
    <source>
        <strain evidence="7 13">Hp_5-7</strain>
    </source>
</reference>
<evidence type="ECO:0000313" key="3">
    <source>
        <dbReference type="EMBL" id="KWX17218.1"/>
    </source>
</evidence>
<evidence type="ECO:0000313" key="12">
    <source>
        <dbReference type="Proteomes" id="UP000191171"/>
    </source>
</evidence>
<feature type="domain" description="HTH cro/C1-type" evidence="1">
    <location>
        <begin position="16"/>
        <end position="50"/>
    </location>
</feature>
<reference evidence="2 15" key="6">
    <citation type="submission" date="2019-10" db="EMBL/GenBank/DDBJ databases">
        <title>Evolutionary dynamics of vancomycin-resistant Enterococcus faecium during gastrointestinal tract colonization and bloodstream infection in immunocompromised pediatric patients.</title>
        <authorList>
            <person name="Chilambi G.S."/>
            <person name="Nordstrom H.R."/>
            <person name="Evans D.R."/>
            <person name="Ferrolino J."/>
            <person name="Hayden R.T."/>
            <person name="Maron G.M."/>
            <person name="Vo A.N."/>
            <person name="Gilmore M.S."/>
            <person name="Wolf J."/>
            <person name="Rosch J.W."/>
            <person name="Van Tyne D."/>
        </authorList>
    </citation>
    <scope>NUCLEOTIDE SEQUENCE [LARGE SCALE GENOMIC DNA]</scope>
    <source>
        <strain evidence="2 15">VRECG27</strain>
    </source>
</reference>
<evidence type="ECO:0000313" key="5">
    <source>
        <dbReference type="EMBL" id="MDT2369637.1"/>
    </source>
</evidence>
<dbReference type="EMBL" id="QHGU01000018">
    <property type="protein sequence ID" value="PZM56196.1"/>
    <property type="molecule type" value="Genomic_DNA"/>
</dbReference>
<organism evidence="7 13">
    <name type="scientific">Enterococcus faecium</name>
    <name type="common">Streptococcus faecium</name>
    <dbReference type="NCBI Taxonomy" id="1352"/>
    <lineage>
        <taxon>Bacteria</taxon>
        <taxon>Bacillati</taxon>
        <taxon>Bacillota</taxon>
        <taxon>Bacilli</taxon>
        <taxon>Lactobacillales</taxon>
        <taxon>Enterococcaceae</taxon>
        <taxon>Enterococcus</taxon>
    </lineage>
</organism>
<reference evidence="9 11" key="2">
    <citation type="submission" date="2016-04" db="EMBL/GenBank/DDBJ databases">
        <authorList>
            <person name="Millard A."/>
        </authorList>
    </citation>
    <scope>NUCLEOTIDE SEQUENCE [LARGE SCALE GENOMIC DNA]</scope>
    <source>
        <strain evidence="9">Isolate 22</strain>
    </source>
</reference>
<evidence type="ECO:0000313" key="8">
    <source>
        <dbReference type="EMBL" id="PZM56196.1"/>
    </source>
</evidence>
<dbReference type="EMBL" id="PCGC01000031">
    <property type="protein sequence ID" value="PHL20881.1"/>
    <property type="molecule type" value="Genomic_DNA"/>
</dbReference>
<evidence type="ECO:0000313" key="9">
    <source>
        <dbReference type="EMBL" id="SAM54657.1"/>
    </source>
</evidence>
<dbReference type="GeneID" id="56744478"/>
<dbReference type="EMBL" id="JAMWMK010000025">
    <property type="protein sequence ID" value="MDC4248839.1"/>
    <property type="molecule type" value="Genomic_DNA"/>
</dbReference>
<evidence type="ECO:0000259" key="1">
    <source>
        <dbReference type="Pfam" id="PF01381"/>
    </source>
</evidence>
<evidence type="ECO:0000313" key="4">
    <source>
        <dbReference type="EMBL" id="MDC4248839.1"/>
    </source>
</evidence>